<gene>
    <name evidence="4" type="ORF">DRV85_14680</name>
</gene>
<dbReference type="InterPro" id="IPR036388">
    <property type="entry name" value="WH-like_DNA-bd_sf"/>
</dbReference>
<dbReference type="Pfam" id="PF00486">
    <property type="entry name" value="Trans_reg_C"/>
    <property type="match status" value="1"/>
</dbReference>
<dbReference type="GO" id="GO:0006355">
    <property type="term" value="P:regulation of DNA-templated transcription"/>
    <property type="evidence" value="ECO:0007669"/>
    <property type="project" value="InterPro"/>
</dbReference>
<dbReference type="GO" id="GO:0003677">
    <property type="term" value="F:DNA binding"/>
    <property type="evidence" value="ECO:0007669"/>
    <property type="project" value="UniProtKB-UniRule"/>
</dbReference>
<dbReference type="InterPro" id="IPR029058">
    <property type="entry name" value="AB_hydrolase_fold"/>
</dbReference>
<dbReference type="RefSeq" id="WP_113290228.1">
    <property type="nucleotide sequence ID" value="NZ_QNTQ01000014.1"/>
</dbReference>
<keyword evidence="1 2" id="KW-0238">DNA-binding</keyword>
<feature type="domain" description="OmpR/PhoB-type" evidence="3">
    <location>
        <begin position="1"/>
        <end position="98"/>
    </location>
</feature>
<organism evidence="4 5">
    <name type="scientific">Rhodosalinus halophilus</name>
    <dbReference type="NCBI Taxonomy" id="2259333"/>
    <lineage>
        <taxon>Bacteria</taxon>
        <taxon>Pseudomonadati</taxon>
        <taxon>Pseudomonadota</taxon>
        <taxon>Alphaproteobacteria</taxon>
        <taxon>Rhodobacterales</taxon>
        <taxon>Paracoccaceae</taxon>
        <taxon>Rhodosalinus</taxon>
    </lineage>
</organism>
<sequence length="396" mass="42654">MIYAFGDYTLDTGAHVLCHGARDVHVEPQVFDLLALLAARAPELVSYDDLVAEIWQGRIVSDATIAARVSAARAAVGDDGRRQSVIRTHTKRGLQLVLPVASSHGAAPPPPAADAGTTQTIRYARSRDGTAIAWAETGEGPPLLRGGHWLNHLEHDWKSPVFGPLLKRLGNGRRLIRYDPRGTGMSERRLNGGRFESFVDDMEAVADAAGLDRFAIYAISQSVPIALAFAARHPERVSRMILNNGLVRGELARGEAGKTEAFTALIRAGWGVPGSGFMQAVATIFMPLSTREELESLVETQLVSATPDVAAELRARIAEIDVTDILDRIACPVLVCHASGDAVQSPEQSKQIAAHVPGARLSFVDTPNHVVCPSDPVWEDCVSSFEAFLDEGHRSV</sequence>
<keyword evidence="5" id="KW-1185">Reference proteome</keyword>
<dbReference type="Proteomes" id="UP000253370">
    <property type="component" value="Unassembled WGS sequence"/>
</dbReference>
<evidence type="ECO:0000313" key="4">
    <source>
        <dbReference type="EMBL" id="RBI83889.1"/>
    </source>
</evidence>
<dbReference type="Gene3D" id="1.10.10.10">
    <property type="entry name" value="Winged helix-like DNA-binding domain superfamily/Winged helix DNA-binding domain"/>
    <property type="match status" value="1"/>
</dbReference>
<dbReference type="InterPro" id="IPR001867">
    <property type="entry name" value="OmpR/PhoB-type_DNA-bd"/>
</dbReference>
<reference evidence="4 5" key="1">
    <citation type="submission" date="2018-07" db="EMBL/GenBank/DDBJ databases">
        <title>Rhodosalinus sp. strain E84T genomic sequence and assembly.</title>
        <authorList>
            <person name="Liu Z.-W."/>
            <person name="Lu D.-C."/>
        </authorList>
    </citation>
    <scope>NUCLEOTIDE SEQUENCE [LARGE SCALE GENOMIC DNA]</scope>
    <source>
        <strain evidence="4 5">E84</strain>
    </source>
</reference>
<dbReference type="SUPFAM" id="SSF53474">
    <property type="entry name" value="alpha/beta-Hydrolases"/>
    <property type="match status" value="1"/>
</dbReference>
<dbReference type="GO" id="GO:0000160">
    <property type="term" value="P:phosphorelay signal transduction system"/>
    <property type="evidence" value="ECO:0007669"/>
    <property type="project" value="InterPro"/>
</dbReference>
<dbReference type="PROSITE" id="PS51755">
    <property type="entry name" value="OMPR_PHOB"/>
    <property type="match status" value="1"/>
</dbReference>
<dbReference type="InterPro" id="IPR050471">
    <property type="entry name" value="AB_hydrolase"/>
</dbReference>
<accession>A0A365U8C3</accession>
<evidence type="ECO:0000259" key="3">
    <source>
        <dbReference type="PROSITE" id="PS51755"/>
    </source>
</evidence>
<dbReference type="AlphaFoldDB" id="A0A365U8C3"/>
<dbReference type="SMART" id="SM00862">
    <property type="entry name" value="Trans_reg_C"/>
    <property type="match status" value="1"/>
</dbReference>
<name>A0A365U8C3_9RHOB</name>
<proteinExistence type="predicted"/>
<dbReference type="OrthoDB" id="9793083at2"/>
<evidence type="ECO:0000313" key="5">
    <source>
        <dbReference type="Proteomes" id="UP000253370"/>
    </source>
</evidence>
<comment type="caution">
    <text evidence="4">The sequence shown here is derived from an EMBL/GenBank/DDBJ whole genome shotgun (WGS) entry which is preliminary data.</text>
</comment>
<dbReference type="Pfam" id="PF12146">
    <property type="entry name" value="Hydrolase_4"/>
    <property type="match status" value="1"/>
</dbReference>
<dbReference type="SUPFAM" id="SSF46894">
    <property type="entry name" value="C-terminal effector domain of the bipartite response regulators"/>
    <property type="match status" value="1"/>
</dbReference>
<evidence type="ECO:0000256" key="2">
    <source>
        <dbReference type="PROSITE-ProRule" id="PRU01091"/>
    </source>
</evidence>
<feature type="DNA-binding region" description="OmpR/PhoB-type" evidence="2">
    <location>
        <begin position="1"/>
        <end position="98"/>
    </location>
</feature>
<dbReference type="PANTHER" id="PTHR43433:SF8">
    <property type="entry name" value="BIFUNCTIONAL LIPASE_ADENYLATE CYCLASE LIPJ"/>
    <property type="match status" value="1"/>
</dbReference>
<dbReference type="EMBL" id="QNTQ01000014">
    <property type="protein sequence ID" value="RBI83889.1"/>
    <property type="molecule type" value="Genomic_DNA"/>
</dbReference>
<evidence type="ECO:0000256" key="1">
    <source>
        <dbReference type="ARBA" id="ARBA00023125"/>
    </source>
</evidence>
<dbReference type="InterPro" id="IPR016032">
    <property type="entry name" value="Sig_transdc_resp-reg_C-effctor"/>
</dbReference>
<dbReference type="Gene3D" id="3.40.50.1820">
    <property type="entry name" value="alpha/beta hydrolase"/>
    <property type="match status" value="1"/>
</dbReference>
<dbReference type="PANTHER" id="PTHR43433">
    <property type="entry name" value="HYDROLASE, ALPHA/BETA FOLD FAMILY PROTEIN"/>
    <property type="match status" value="1"/>
</dbReference>
<protein>
    <recommendedName>
        <fullName evidence="3">OmpR/PhoB-type domain-containing protein</fullName>
    </recommendedName>
</protein>
<dbReference type="InterPro" id="IPR022742">
    <property type="entry name" value="Hydrolase_4"/>
</dbReference>